<gene>
    <name evidence="3" type="ORF">TTHERM_000323029</name>
</gene>
<dbReference type="Proteomes" id="UP000009168">
    <property type="component" value="Unassembled WGS sequence"/>
</dbReference>
<proteinExistence type="predicted"/>
<keyword evidence="1" id="KW-0812">Transmembrane</keyword>
<evidence type="ECO:0000313" key="3">
    <source>
        <dbReference type="EMBL" id="EWS75155.1"/>
    </source>
</evidence>
<keyword evidence="1" id="KW-0472">Membrane</keyword>
<reference evidence="4" key="1">
    <citation type="journal article" date="2006" name="PLoS Biol.">
        <title>Macronuclear genome sequence of the ciliate Tetrahymena thermophila, a model eukaryote.</title>
        <authorList>
            <person name="Eisen J.A."/>
            <person name="Coyne R.S."/>
            <person name="Wu M."/>
            <person name="Wu D."/>
            <person name="Thiagarajan M."/>
            <person name="Wortman J.R."/>
            <person name="Badger J.H."/>
            <person name="Ren Q."/>
            <person name="Amedeo P."/>
            <person name="Jones K.M."/>
            <person name="Tallon L.J."/>
            <person name="Delcher A.L."/>
            <person name="Salzberg S.L."/>
            <person name="Silva J.C."/>
            <person name="Haas B.J."/>
            <person name="Majoros W.H."/>
            <person name="Farzad M."/>
            <person name="Carlton J.M."/>
            <person name="Smith R.K. Jr."/>
            <person name="Garg J."/>
            <person name="Pearlman R.E."/>
            <person name="Karrer K.M."/>
            <person name="Sun L."/>
            <person name="Manning G."/>
            <person name="Elde N.C."/>
            <person name="Turkewitz A.P."/>
            <person name="Asai D.J."/>
            <person name="Wilkes D.E."/>
            <person name="Wang Y."/>
            <person name="Cai H."/>
            <person name="Collins K."/>
            <person name="Stewart B.A."/>
            <person name="Lee S.R."/>
            <person name="Wilamowska K."/>
            <person name="Weinberg Z."/>
            <person name="Ruzzo W.L."/>
            <person name="Wloga D."/>
            <person name="Gaertig J."/>
            <person name="Frankel J."/>
            <person name="Tsao C.-C."/>
            <person name="Gorovsky M.A."/>
            <person name="Keeling P.J."/>
            <person name="Waller R.F."/>
            <person name="Patron N.J."/>
            <person name="Cherry J.M."/>
            <person name="Stover N.A."/>
            <person name="Krieger C.J."/>
            <person name="del Toro C."/>
            <person name="Ryder H.F."/>
            <person name="Williamson S.C."/>
            <person name="Barbeau R.A."/>
            <person name="Hamilton E.P."/>
            <person name="Orias E."/>
        </authorList>
    </citation>
    <scope>NUCLEOTIDE SEQUENCE [LARGE SCALE GENOMIC DNA]</scope>
    <source>
        <strain evidence="4">SB210</strain>
    </source>
</reference>
<dbReference type="RefSeq" id="XP_012652311.1">
    <property type="nucleotide sequence ID" value="XM_012796857.1"/>
</dbReference>
<protein>
    <submittedName>
        <fullName evidence="3">Cell surface immobilization antigen</fullName>
    </submittedName>
</protein>
<evidence type="ECO:0000256" key="1">
    <source>
        <dbReference type="SAM" id="Phobius"/>
    </source>
</evidence>
<sequence length="433" mass="45402">MRIQFLLIFLSTTSQIMALAGKNVSCTQGTNQCSVQNCSTVPNSCSWSLPQGQTAPTCSITDCSCFTSGSAAGLTDLVCQSCGQNSAVFTNIAGSSCVASTASCQNRGQTTWITSDCKLCYTTSYAAANNQCINCSSLSTFNDVNCQACLNQYANSQANACVASTASCQNRGQTAWSTSDCRLCYPTNYAAVNNQCVNCQATNSLTDAICNACNNGAGNIYANINGTQCVSVQCQSRGQLAWNSNDCATCYGNTYAYDGKQSCINCSSFQQLTDTTCQACASLNQNKLYANASGTACVASQNSCNSRDQSKPWTKDDCQTCFGNNYILNSNSCQNCLVNTQLSDTICSLCATNYGNKNLYANLAGTSCVAASASCNSSSRGQVSWSTADCALCNPNAPVVGSAGTCVAGIQTSTTFSNILIYSITIIIVVLFI</sequence>
<dbReference type="AlphaFoldDB" id="W7X6Z8"/>
<organism evidence="3 4">
    <name type="scientific">Tetrahymena thermophila (strain SB210)</name>
    <dbReference type="NCBI Taxonomy" id="312017"/>
    <lineage>
        <taxon>Eukaryota</taxon>
        <taxon>Sar</taxon>
        <taxon>Alveolata</taxon>
        <taxon>Ciliophora</taxon>
        <taxon>Intramacronucleata</taxon>
        <taxon>Oligohymenophorea</taxon>
        <taxon>Hymenostomatida</taxon>
        <taxon>Tetrahymenina</taxon>
        <taxon>Tetrahymenidae</taxon>
        <taxon>Tetrahymena</taxon>
    </lineage>
</organism>
<feature type="chain" id="PRO_5004905737" evidence="2">
    <location>
        <begin position="19"/>
        <end position="433"/>
    </location>
</feature>
<accession>W7X6Z8</accession>
<dbReference type="KEGG" id="tet:TTHERM_000323029"/>
<dbReference type="GeneID" id="24438438"/>
<dbReference type="Pfam" id="PF06873">
    <property type="entry name" value="SerH"/>
    <property type="match status" value="2"/>
</dbReference>
<keyword evidence="4" id="KW-1185">Reference proteome</keyword>
<dbReference type="InterPro" id="IPR009670">
    <property type="entry name" value="SerH"/>
</dbReference>
<feature type="signal peptide" evidence="2">
    <location>
        <begin position="1"/>
        <end position="18"/>
    </location>
</feature>
<evidence type="ECO:0000313" key="4">
    <source>
        <dbReference type="Proteomes" id="UP000009168"/>
    </source>
</evidence>
<dbReference type="EMBL" id="GG662743">
    <property type="protein sequence ID" value="EWS75155.1"/>
    <property type="molecule type" value="Genomic_DNA"/>
</dbReference>
<keyword evidence="1" id="KW-1133">Transmembrane helix</keyword>
<dbReference type="InParanoid" id="W7X6Z8"/>
<feature type="transmembrane region" description="Helical" evidence="1">
    <location>
        <begin position="415"/>
        <end position="432"/>
    </location>
</feature>
<evidence type="ECO:0000256" key="2">
    <source>
        <dbReference type="SAM" id="SignalP"/>
    </source>
</evidence>
<keyword evidence="2" id="KW-0732">Signal</keyword>
<name>W7X6Z8_TETTS</name>